<dbReference type="InterPro" id="IPR038765">
    <property type="entry name" value="Papain-like_cys_pep_sf"/>
</dbReference>
<proteinExistence type="predicted"/>
<accession>A0AA41V8A1</accession>
<dbReference type="Proteomes" id="UP001177140">
    <property type="component" value="Unassembled WGS sequence"/>
</dbReference>
<dbReference type="AlphaFoldDB" id="A0AA41V8A1"/>
<organism evidence="3 4">
    <name type="scientific">Papaver nudicaule</name>
    <name type="common">Iceland poppy</name>
    <dbReference type="NCBI Taxonomy" id="74823"/>
    <lineage>
        <taxon>Eukaryota</taxon>
        <taxon>Viridiplantae</taxon>
        <taxon>Streptophyta</taxon>
        <taxon>Embryophyta</taxon>
        <taxon>Tracheophyta</taxon>
        <taxon>Spermatophyta</taxon>
        <taxon>Magnoliopsida</taxon>
        <taxon>Ranunculales</taxon>
        <taxon>Papaveraceae</taxon>
        <taxon>Papaveroideae</taxon>
        <taxon>Papaver</taxon>
    </lineage>
</organism>
<name>A0AA41V8A1_PAPNU</name>
<evidence type="ECO:0000313" key="3">
    <source>
        <dbReference type="EMBL" id="MCL7038585.1"/>
    </source>
</evidence>
<dbReference type="Pfam" id="PF08246">
    <property type="entry name" value="Inhibitor_I29"/>
    <property type="match status" value="1"/>
</dbReference>
<sequence>MSESSKPLAKDDLTSTGTGTTTKSDIDLEVTCDNIKSESEVLALYWKWISVFRPGRYNFQNNKFVDSENEKLFMERYEIFKKTTLKIYEHNKGGHSWTMGHNNFSDMTEDEFAKYVGGCKR</sequence>
<dbReference type="SUPFAM" id="SSF54001">
    <property type="entry name" value="Cysteine proteinases"/>
    <property type="match status" value="1"/>
</dbReference>
<dbReference type="EMBL" id="JAJJMA010192217">
    <property type="protein sequence ID" value="MCL7038585.1"/>
    <property type="molecule type" value="Genomic_DNA"/>
</dbReference>
<evidence type="ECO:0000256" key="1">
    <source>
        <dbReference type="SAM" id="MobiDB-lite"/>
    </source>
</evidence>
<dbReference type="InterPro" id="IPR013201">
    <property type="entry name" value="Prot_inhib_I29"/>
</dbReference>
<keyword evidence="4" id="KW-1185">Reference proteome</keyword>
<reference evidence="3" key="1">
    <citation type="submission" date="2022-03" db="EMBL/GenBank/DDBJ databases">
        <title>A functionally conserved STORR gene fusion in Papaver species that diverged 16.8 million years ago.</title>
        <authorList>
            <person name="Catania T."/>
        </authorList>
    </citation>
    <scope>NUCLEOTIDE SEQUENCE</scope>
    <source>
        <strain evidence="3">S-191538</strain>
    </source>
</reference>
<comment type="caution">
    <text evidence="3">The sequence shown here is derived from an EMBL/GenBank/DDBJ whole genome shotgun (WGS) entry which is preliminary data.</text>
</comment>
<evidence type="ECO:0000313" key="4">
    <source>
        <dbReference type="Proteomes" id="UP001177140"/>
    </source>
</evidence>
<dbReference type="SMART" id="SM00848">
    <property type="entry name" value="Inhibitor_I29"/>
    <property type="match status" value="1"/>
</dbReference>
<evidence type="ECO:0000259" key="2">
    <source>
        <dbReference type="SMART" id="SM00848"/>
    </source>
</evidence>
<feature type="region of interest" description="Disordered" evidence="1">
    <location>
        <begin position="1"/>
        <end position="24"/>
    </location>
</feature>
<gene>
    <name evidence="3" type="ORF">MKW94_029244</name>
</gene>
<feature type="domain" description="Cathepsin propeptide inhibitor" evidence="2">
    <location>
        <begin position="55"/>
        <end position="112"/>
    </location>
</feature>
<dbReference type="Gene3D" id="1.10.287.2250">
    <property type="match status" value="1"/>
</dbReference>
<protein>
    <recommendedName>
        <fullName evidence="2">Cathepsin propeptide inhibitor domain-containing protein</fullName>
    </recommendedName>
</protein>